<name>A0A212LQF9_9HYPH</name>
<evidence type="ECO:0000259" key="1">
    <source>
        <dbReference type="Pfam" id="PF10686"/>
    </source>
</evidence>
<dbReference type="AlphaFoldDB" id="A0A212LQF9"/>
<dbReference type="EMBL" id="FMJD01000013">
    <property type="protein sequence ID" value="SCM79818.1"/>
    <property type="molecule type" value="Genomic_DNA"/>
</dbReference>
<feature type="domain" description="YspA cpYpsA-related SLOG" evidence="1">
    <location>
        <begin position="2"/>
        <end position="67"/>
    </location>
</feature>
<gene>
    <name evidence="2" type="ORF">KL86PLE_90655</name>
</gene>
<accession>A0A212LQF9</accession>
<dbReference type="InterPro" id="IPR019627">
    <property type="entry name" value="YAcAr"/>
</dbReference>
<dbReference type="RefSeq" id="WP_288198763.1">
    <property type="nucleotide sequence ID" value="NZ_LT608334.1"/>
</dbReference>
<protein>
    <recommendedName>
        <fullName evidence="1">YspA cpYpsA-related SLOG domain-containing protein</fullName>
    </recommendedName>
</protein>
<evidence type="ECO:0000313" key="2">
    <source>
        <dbReference type="EMBL" id="SCM79818.1"/>
    </source>
</evidence>
<organism evidence="2">
    <name type="scientific">uncultured Pleomorphomonas sp</name>
    <dbReference type="NCBI Taxonomy" id="442121"/>
    <lineage>
        <taxon>Bacteria</taxon>
        <taxon>Pseudomonadati</taxon>
        <taxon>Pseudomonadota</taxon>
        <taxon>Alphaproteobacteria</taxon>
        <taxon>Hyphomicrobiales</taxon>
        <taxon>Pleomorphomonadaceae</taxon>
        <taxon>Pleomorphomonas</taxon>
        <taxon>environmental samples</taxon>
    </lineage>
</organism>
<reference evidence="2" key="1">
    <citation type="submission" date="2016-08" db="EMBL/GenBank/DDBJ databases">
        <authorList>
            <person name="Seilhamer J.J."/>
        </authorList>
    </citation>
    <scope>NUCLEOTIDE SEQUENCE</scope>
    <source>
        <strain evidence="2">86</strain>
    </source>
</reference>
<sequence>MTRIIVRSGPKYQNADRVFLVLDRAVKNLGMTVLIHSDAKGAESIAAGWAGLHGIETVLLQVDSKLYGKTSVPMLNSKMLEEGKPDYVIAFPGGWDVDDLIRKAHEASVKVYEIDRL</sequence>
<dbReference type="Pfam" id="PF10686">
    <property type="entry name" value="YAcAr"/>
    <property type="match status" value="1"/>
</dbReference>
<proteinExistence type="predicted"/>